<dbReference type="eggNOG" id="COG3735">
    <property type="taxonomic scope" value="Bacteria"/>
</dbReference>
<dbReference type="OrthoDB" id="357294at2"/>
<dbReference type="EMBL" id="CP003093">
    <property type="protein sequence ID" value="AER56034.1"/>
    <property type="molecule type" value="Genomic_DNA"/>
</dbReference>
<keyword evidence="3" id="KW-1185">Reference proteome</keyword>
<evidence type="ECO:0000313" key="3">
    <source>
        <dbReference type="Proteomes" id="UP000005870"/>
    </source>
</evidence>
<feature type="chain" id="PRO_5003504309" evidence="1">
    <location>
        <begin position="21"/>
        <end position="304"/>
    </location>
</feature>
<dbReference type="AlphaFoldDB" id="G7USG2"/>
<dbReference type="CDD" id="cd14789">
    <property type="entry name" value="Tiki"/>
    <property type="match status" value="1"/>
</dbReference>
<reference evidence="2 3" key="1">
    <citation type="journal article" date="2012" name="J. Bacteriol.">
        <title>Complete Genome Sequence of the BTEX-Degrading Bacterium Pseudoxanthomonas spadix BD-a59.</title>
        <authorList>
            <person name="Lee S.H."/>
            <person name="Jin H.M."/>
            <person name="Lee H.J."/>
            <person name="Kim J.M."/>
            <person name="Jeon C.O."/>
        </authorList>
    </citation>
    <scope>NUCLEOTIDE SEQUENCE [LARGE SCALE GENOMIC DNA]</scope>
    <source>
        <strain evidence="2 3">BD-a59</strain>
    </source>
</reference>
<dbReference type="HOGENOM" id="CLU_057525_0_0_6"/>
<dbReference type="RefSeq" id="WP_014160210.1">
    <property type="nucleotide sequence ID" value="NC_016147.2"/>
</dbReference>
<feature type="signal peptide" evidence="1">
    <location>
        <begin position="1"/>
        <end position="20"/>
    </location>
</feature>
<dbReference type="KEGG" id="psd:DSC_06915"/>
<dbReference type="InterPro" id="IPR002816">
    <property type="entry name" value="TraB/PrgY/GumN_fam"/>
</dbReference>
<dbReference type="STRING" id="1045855.DSC_06915"/>
<accession>G7USG2</accession>
<dbReference type="InterPro" id="IPR047111">
    <property type="entry name" value="YbaP-like"/>
</dbReference>
<name>G7USG2_PSEUP</name>
<protein>
    <submittedName>
        <fullName evidence="2">Secreted protein</fullName>
    </submittedName>
</protein>
<keyword evidence="1" id="KW-0732">Signal</keyword>
<dbReference type="PANTHER" id="PTHR40590">
    <property type="entry name" value="CYTOPLASMIC PROTEIN-RELATED"/>
    <property type="match status" value="1"/>
</dbReference>
<gene>
    <name evidence="2" type="ordered locus">DSC_06915</name>
</gene>
<dbReference type="Pfam" id="PF01963">
    <property type="entry name" value="TraB_PrgY_gumN"/>
    <property type="match status" value="1"/>
</dbReference>
<dbReference type="PANTHER" id="PTHR40590:SF1">
    <property type="entry name" value="CYTOPLASMIC PROTEIN"/>
    <property type="match status" value="1"/>
</dbReference>
<organism evidence="2 3">
    <name type="scientific">Pseudoxanthomonas spadix (strain BD-a59)</name>
    <dbReference type="NCBI Taxonomy" id="1045855"/>
    <lineage>
        <taxon>Bacteria</taxon>
        <taxon>Pseudomonadati</taxon>
        <taxon>Pseudomonadota</taxon>
        <taxon>Gammaproteobacteria</taxon>
        <taxon>Lysobacterales</taxon>
        <taxon>Lysobacteraceae</taxon>
        <taxon>Pseudoxanthomonas</taxon>
    </lineage>
</organism>
<proteinExistence type="predicted"/>
<sequence length="304" mass="33010">MFLRCCVLTGLLCVAAWSFAASVAPPVPLLWKASHGQHTLYLLGSFHLLTPQDYPLAPEVQAAFADAEQLLLELSPEELDSPALGQAMLAAAQLPAGDSLQRHLKPATWKALQAYAQANNLPLDSLQHLEPWLVATSISLQEMARQGLDAQLGLDLHFGNLARQEGKPVAGLELGQEQIDMLDGMSPAEQEQYMAETLDDAGSSGARETQRLHAAWRAGDVQALSDGLAADMKRQYPALYQRINVARNEAWLPKLQARLDGPGHEDTLVVVGALHLLGSDGVVEKLRARGYEVERICKACKQAD</sequence>
<dbReference type="Proteomes" id="UP000005870">
    <property type="component" value="Chromosome"/>
</dbReference>
<evidence type="ECO:0000256" key="1">
    <source>
        <dbReference type="SAM" id="SignalP"/>
    </source>
</evidence>
<evidence type="ECO:0000313" key="2">
    <source>
        <dbReference type="EMBL" id="AER56034.1"/>
    </source>
</evidence>